<evidence type="ECO:0000313" key="1">
    <source>
        <dbReference type="EnsemblPlants" id="Solyc11g012455.1.1"/>
    </source>
</evidence>
<reference evidence="1" key="2">
    <citation type="submission" date="2019-01" db="UniProtKB">
        <authorList>
            <consortium name="EnsemblPlants"/>
        </authorList>
    </citation>
    <scope>IDENTIFICATION</scope>
    <source>
        <strain evidence="1">cv. Heinz 1706</strain>
    </source>
</reference>
<dbReference type="Gramene" id="Solyc11g012455.1.1">
    <property type="protein sequence ID" value="Solyc11g012455.1.1"/>
    <property type="gene ID" value="Solyc11g012455.1"/>
</dbReference>
<accession>A0A3Q7IS95</accession>
<dbReference type="EnsemblPlants" id="Solyc11g012455.1.1">
    <property type="protein sequence ID" value="Solyc11g012455.1.1"/>
    <property type="gene ID" value="Solyc11g012455.1"/>
</dbReference>
<evidence type="ECO:0000313" key="2">
    <source>
        <dbReference type="Proteomes" id="UP000004994"/>
    </source>
</evidence>
<name>A0A3Q7IS95_SOLLC</name>
<protein>
    <submittedName>
        <fullName evidence="1">Uncharacterized protein</fullName>
    </submittedName>
</protein>
<keyword evidence="2" id="KW-1185">Reference proteome</keyword>
<reference evidence="1" key="1">
    <citation type="journal article" date="2012" name="Nature">
        <title>The tomato genome sequence provides insights into fleshy fruit evolution.</title>
        <authorList>
            <consortium name="Tomato Genome Consortium"/>
        </authorList>
    </citation>
    <scope>NUCLEOTIDE SEQUENCE [LARGE SCALE GENOMIC DNA]</scope>
    <source>
        <strain evidence="1">cv. Heinz 1706</strain>
    </source>
</reference>
<dbReference type="InParanoid" id="A0A3Q7IS95"/>
<dbReference type="Proteomes" id="UP000004994">
    <property type="component" value="Chromosome 11"/>
</dbReference>
<proteinExistence type="predicted"/>
<dbReference type="AlphaFoldDB" id="A0A3Q7IS95"/>
<sequence>MTSGLKSRSKLLTTHTNHDIERNGQRLIEKASLVTPPPTPTTYLLVFIARSEVKTVIDKAHALSIIEPKLGQSTSSDKVLILGREEMENYNITVRYLSKTSNTVFAFKRSAKEAREVRGGKDGALDERQLISLVLFYKLSVRGLNKIGKSYPVVQRLEEV</sequence>
<organism evidence="1">
    <name type="scientific">Solanum lycopersicum</name>
    <name type="common">Tomato</name>
    <name type="synonym">Lycopersicon esculentum</name>
    <dbReference type="NCBI Taxonomy" id="4081"/>
    <lineage>
        <taxon>Eukaryota</taxon>
        <taxon>Viridiplantae</taxon>
        <taxon>Streptophyta</taxon>
        <taxon>Embryophyta</taxon>
        <taxon>Tracheophyta</taxon>
        <taxon>Spermatophyta</taxon>
        <taxon>Magnoliopsida</taxon>
        <taxon>eudicotyledons</taxon>
        <taxon>Gunneridae</taxon>
        <taxon>Pentapetalae</taxon>
        <taxon>asterids</taxon>
        <taxon>lamiids</taxon>
        <taxon>Solanales</taxon>
        <taxon>Solanaceae</taxon>
        <taxon>Solanoideae</taxon>
        <taxon>Solaneae</taxon>
        <taxon>Solanum</taxon>
        <taxon>Solanum subgen. Lycopersicon</taxon>
    </lineage>
</organism>